<dbReference type="InterPro" id="IPR011006">
    <property type="entry name" value="CheY-like_superfamily"/>
</dbReference>
<evidence type="ECO:0000256" key="5">
    <source>
        <dbReference type="HAMAP-Rule" id="MF_00099"/>
    </source>
</evidence>
<dbReference type="RefSeq" id="WP_066970028.1">
    <property type="nucleotide sequence ID" value="NZ_CP023449.1"/>
</dbReference>
<dbReference type="InterPro" id="IPR008248">
    <property type="entry name" value="CheB-like"/>
</dbReference>
<accession>A0A2A4FWU4</accession>
<comment type="caution">
    <text evidence="5 6">Lacks conserved residue(s) required for the propagation of feature annotation.</text>
</comment>
<comment type="domain">
    <text evidence="5">Contains a C-terminal catalytic domain, and an N-terminal region which modulates catalytic activity.</text>
</comment>
<dbReference type="EC" id="3.1.1.61" evidence="5"/>
<dbReference type="Pfam" id="PF00072">
    <property type="entry name" value="Response_reg"/>
    <property type="match status" value="1"/>
</dbReference>
<keyword evidence="3 5" id="KW-0378">Hydrolase</keyword>
<dbReference type="Proteomes" id="UP000218934">
    <property type="component" value="Unassembled WGS sequence"/>
</dbReference>
<dbReference type="EMBL" id="NWUF01000004">
    <property type="protein sequence ID" value="PCE43266.1"/>
    <property type="molecule type" value="Genomic_DNA"/>
</dbReference>
<proteinExistence type="inferred from homology"/>
<dbReference type="HAMAP" id="MF_00099">
    <property type="entry name" value="CheB_chemtxs"/>
    <property type="match status" value="1"/>
</dbReference>
<dbReference type="PIRSF" id="PIRSF000876">
    <property type="entry name" value="RR_chemtxs_CheB"/>
    <property type="match status" value="1"/>
</dbReference>
<comment type="catalytic activity">
    <reaction evidence="4 5">
        <text>[protein]-L-glutamate 5-O-methyl ester + H2O = L-glutamyl-[protein] + methanol + H(+)</text>
        <dbReference type="Rhea" id="RHEA:23236"/>
        <dbReference type="Rhea" id="RHEA-COMP:10208"/>
        <dbReference type="Rhea" id="RHEA-COMP:10311"/>
        <dbReference type="ChEBI" id="CHEBI:15377"/>
        <dbReference type="ChEBI" id="CHEBI:15378"/>
        <dbReference type="ChEBI" id="CHEBI:17790"/>
        <dbReference type="ChEBI" id="CHEBI:29973"/>
        <dbReference type="ChEBI" id="CHEBI:82795"/>
        <dbReference type="EC" id="3.1.1.61"/>
    </reaction>
</comment>
<feature type="domain" description="CheB-type methylesterase" evidence="9">
    <location>
        <begin position="162"/>
        <end position="353"/>
    </location>
</feature>
<feature type="modified residue" description="4-aspartylphosphate" evidence="5 7">
    <location>
        <position position="59"/>
    </location>
</feature>
<dbReference type="NCBIfam" id="NF001965">
    <property type="entry name" value="PRK00742.1"/>
    <property type="match status" value="1"/>
</dbReference>
<feature type="domain" description="Response regulatory" evidence="8">
    <location>
        <begin position="8"/>
        <end position="125"/>
    </location>
</feature>
<evidence type="ECO:0000256" key="6">
    <source>
        <dbReference type="PROSITE-ProRule" id="PRU00050"/>
    </source>
</evidence>
<dbReference type="PANTHER" id="PTHR42872:SF6">
    <property type="entry name" value="PROTEIN-GLUTAMATE METHYLESTERASE_PROTEIN-GLUTAMINE GLUTAMINASE"/>
    <property type="match status" value="1"/>
</dbReference>
<dbReference type="EC" id="3.5.1.44" evidence="5"/>
<sequence length="358" mass="37594">MTLPRRARVLVVDDSITMRAFFGAIFERHKNIEVVGTAASADEARRMMIDFRPNVVTLDVEMPGMSGLDFLTEIMRDRPTPVIMLSSLTQKGAETSFEALERGAVDCFPKPTSTNREEFAEKLCALVLAAATGAARFARYAKDAPARPQASAAAAATHAGFDWNGKIVTISASTGGVDALLQLLPAFPANCPPTVISLGIDPDFVAPLLQRLKTRCPAKVLMAEDGRPLQPGQIQIACDPGTHAVIDRWPNPSLRLLRSDPVNGARPSASLLFATAAKTAGTNAVGAILTGIGTDGVAGLKALRATGALTISQDSLTCLVDQAPSAARAAGAVQLDLPIEAIATTILDSCRRQAEAAA</sequence>
<evidence type="ECO:0000313" key="10">
    <source>
        <dbReference type="EMBL" id="PCE43266.1"/>
    </source>
</evidence>
<evidence type="ECO:0000256" key="3">
    <source>
        <dbReference type="ARBA" id="ARBA00022801"/>
    </source>
</evidence>
<keyword evidence="2 5" id="KW-0145">Chemotaxis</keyword>
<evidence type="ECO:0000313" key="11">
    <source>
        <dbReference type="Proteomes" id="UP000218934"/>
    </source>
</evidence>
<feature type="active site" evidence="5">
    <location>
        <position position="295"/>
    </location>
</feature>
<keyword evidence="1 5" id="KW-0963">Cytoplasm</keyword>
<dbReference type="CDD" id="cd17541">
    <property type="entry name" value="REC_CheB-like"/>
    <property type="match status" value="1"/>
</dbReference>
<gene>
    <name evidence="5" type="primary">cheB</name>
    <name evidence="10" type="ORF">COO09_05685</name>
</gene>
<evidence type="ECO:0000259" key="8">
    <source>
        <dbReference type="PROSITE" id="PS50110"/>
    </source>
</evidence>
<keyword evidence="11" id="KW-1185">Reference proteome</keyword>
<protein>
    <recommendedName>
        <fullName evidence="5">Protein-glutamate methylesterase/protein-glutamine glutaminase</fullName>
        <ecNumber evidence="5">3.1.1.61</ecNumber>
        <ecNumber evidence="5">3.5.1.44</ecNumber>
    </recommendedName>
</protein>
<dbReference type="SUPFAM" id="SSF52172">
    <property type="entry name" value="CheY-like"/>
    <property type="match status" value="1"/>
</dbReference>
<name>A0A2A4FWU4_9SPHN</name>
<comment type="function">
    <text evidence="5">Involved in chemotaxis. Part of a chemotaxis signal transduction system that modulates chemotaxis in response to various stimuli. Catalyzes the demethylation of specific methylglutamate residues introduced into the chemoreceptors (methyl-accepting chemotaxis proteins or MCP) by CheR. Also mediates the irreversible deamidation of specific glutamine residues to glutamic acid.</text>
</comment>
<dbReference type="GO" id="GO:0000156">
    <property type="term" value="F:phosphorelay response regulator activity"/>
    <property type="evidence" value="ECO:0007669"/>
    <property type="project" value="InterPro"/>
</dbReference>
<comment type="similarity">
    <text evidence="5">Belongs to the CheB family.</text>
</comment>
<organism evidence="10 11">
    <name type="scientific">Rhizorhabdus dicambivorans</name>
    <dbReference type="NCBI Taxonomy" id="1850238"/>
    <lineage>
        <taxon>Bacteria</taxon>
        <taxon>Pseudomonadati</taxon>
        <taxon>Pseudomonadota</taxon>
        <taxon>Alphaproteobacteria</taxon>
        <taxon>Sphingomonadales</taxon>
        <taxon>Sphingomonadaceae</taxon>
        <taxon>Rhizorhabdus</taxon>
    </lineage>
</organism>
<keyword evidence="5 7" id="KW-0597">Phosphoprotein</keyword>
<dbReference type="CDD" id="cd16432">
    <property type="entry name" value="CheB_Rec"/>
    <property type="match status" value="1"/>
</dbReference>
<feature type="active site" evidence="5">
    <location>
        <position position="173"/>
    </location>
</feature>
<dbReference type="SUPFAM" id="SSF52738">
    <property type="entry name" value="Methylesterase CheB, C-terminal domain"/>
    <property type="match status" value="1"/>
</dbReference>
<evidence type="ECO:0000256" key="4">
    <source>
        <dbReference type="ARBA" id="ARBA00048267"/>
    </source>
</evidence>
<dbReference type="GO" id="GO:0005737">
    <property type="term" value="C:cytoplasm"/>
    <property type="evidence" value="ECO:0007669"/>
    <property type="project" value="UniProtKB-SubCell"/>
</dbReference>
<evidence type="ECO:0000256" key="1">
    <source>
        <dbReference type="ARBA" id="ARBA00022490"/>
    </source>
</evidence>
<dbReference type="GO" id="GO:0008984">
    <property type="term" value="F:protein-glutamate methylesterase activity"/>
    <property type="evidence" value="ECO:0007669"/>
    <property type="project" value="UniProtKB-UniRule"/>
</dbReference>
<dbReference type="Gene3D" id="3.40.50.180">
    <property type="entry name" value="Methylesterase CheB, C-terminal domain"/>
    <property type="match status" value="1"/>
</dbReference>
<evidence type="ECO:0000256" key="7">
    <source>
        <dbReference type="PROSITE-ProRule" id="PRU00169"/>
    </source>
</evidence>
<evidence type="ECO:0000256" key="2">
    <source>
        <dbReference type="ARBA" id="ARBA00022500"/>
    </source>
</evidence>
<dbReference type="InterPro" id="IPR000673">
    <property type="entry name" value="Sig_transdc_resp-reg_Me-estase"/>
</dbReference>
<comment type="subcellular location">
    <subcellularLocation>
        <location evidence="5">Cytoplasm</location>
    </subcellularLocation>
</comment>
<dbReference type="InterPro" id="IPR035909">
    <property type="entry name" value="CheB_C"/>
</dbReference>
<comment type="PTM">
    <text evidence="5">Phosphorylated by CheA. Phosphorylation of the N-terminal regulatory domain activates the methylesterase activity.</text>
</comment>
<evidence type="ECO:0000259" key="9">
    <source>
        <dbReference type="PROSITE" id="PS50122"/>
    </source>
</evidence>
<dbReference type="OrthoDB" id="9793421at2"/>
<comment type="caution">
    <text evidence="10">The sequence shown here is derived from an EMBL/GenBank/DDBJ whole genome shotgun (WGS) entry which is preliminary data.</text>
</comment>
<dbReference type="AlphaFoldDB" id="A0A2A4FWU4"/>
<dbReference type="GO" id="GO:0006935">
    <property type="term" value="P:chemotaxis"/>
    <property type="evidence" value="ECO:0007669"/>
    <property type="project" value="UniProtKB-UniRule"/>
</dbReference>
<dbReference type="InterPro" id="IPR001789">
    <property type="entry name" value="Sig_transdc_resp-reg_receiver"/>
</dbReference>
<dbReference type="Gene3D" id="3.40.50.2300">
    <property type="match status" value="1"/>
</dbReference>
<comment type="catalytic activity">
    <reaction evidence="5">
        <text>L-glutaminyl-[protein] + H2O = L-glutamyl-[protein] + NH4(+)</text>
        <dbReference type="Rhea" id="RHEA:16441"/>
        <dbReference type="Rhea" id="RHEA-COMP:10207"/>
        <dbReference type="Rhea" id="RHEA-COMP:10208"/>
        <dbReference type="ChEBI" id="CHEBI:15377"/>
        <dbReference type="ChEBI" id="CHEBI:28938"/>
        <dbReference type="ChEBI" id="CHEBI:29973"/>
        <dbReference type="ChEBI" id="CHEBI:30011"/>
        <dbReference type="EC" id="3.5.1.44"/>
    </reaction>
</comment>
<dbReference type="PANTHER" id="PTHR42872">
    <property type="entry name" value="PROTEIN-GLUTAMATE METHYLESTERASE/PROTEIN-GLUTAMINE GLUTAMINASE"/>
    <property type="match status" value="1"/>
</dbReference>
<reference evidence="10 11" key="1">
    <citation type="submission" date="2017-09" db="EMBL/GenBank/DDBJ databases">
        <title>The Catabolism of 3,6-Dichlorosalicylic acid is Initiated by the Cytochrome P450 Monooxygenase DsmABC in Rhizorhabdus dicambivorans Ndbn-20.</title>
        <authorList>
            <person name="Na L."/>
        </authorList>
    </citation>
    <scope>NUCLEOTIDE SEQUENCE [LARGE SCALE GENOMIC DNA]</scope>
    <source>
        <strain evidence="10 11">Ndbn-20m</strain>
    </source>
</reference>
<dbReference type="Pfam" id="PF01339">
    <property type="entry name" value="CheB_methylest"/>
    <property type="match status" value="1"/>
</dbReference>
<dbReference type="GO" id="GO:0050568">
    <property type="term" value="F:protein-glutamine glutaminase activity"/>
    <property type="evidence" value="ECO:0007669"/>
    <property type="project" value="UniProtKB-UniRule"/>
</dbReference>
<dbReference type="PROSITE" id="PS50122">
    <property type="entry name" value="CHEB"/>
    <property type="match status" value="1"/>
</dbReference>
<dbReference type="SMART" id="SM00448">
    <property type="entry name" value="REC"/>
    <property type="match status" value="1"/>
</dbReference>
<dbReference type="KEGG" id="rdi:CMV14_00650"/>
<dbReference type="PROSITE" id="PS50110">
    <property type="entry name" value="RESPONSE_REGULATORY"/>
    <property type="match status" value="1"/>
</dbReference>